<dbReference type="GO" id="GO:0016020">
    <property type="term" value="C:membrane"/>
    <property type="evidence" value="ECO:0007669"/>
    <property type="project" value="GOC"/>
</dbReference>
<dbReference type="GO" id="GO:0006685">
    <property type="term" value="P:sphingomyelin catabolic process"/>
    <property type="evidence" value="ECO:0007669"/>
    <property type="project" value="TreeGrafter"/>
</dbReference>
<keyword evidence="1" id="KW-0378">Hydrolase</keyword>
<dbReference type="OrthoDB" id="282973at2759"/>
<keyword evidence="2" id="KW-0325">Glycoprotein</keyword>
<dbReference type="GO" id="GO:0046513">
    <property type="term" value="P:ceramide biosynthetic process"/>
    <property type="evidence" value="ECO:0007669"/>
    <property type="project" value="TreeGrafter"/>
</dbReference>
<dbReference type="PANTHER" id="PTHR10340">
    <property type="entry name" value="SPHINGOMYELIN PHOSPHODIESTERASE"/>
    <property type="match status" value="1"/>
</dbReference>
<dbReference type="GO" id="GO:0005764">
    <property type="term" value="C:lysosome"/>
    <property type="evidence" value="ECO:0007669"/>
    <property type="project" value="TreeGrafter"/>
</dbReference>
<organism evidence="4 5">
    <name type="scientific">Leptotrombidium deliense</name>
    <dbReference type="NCBI Taxonomy" id="299467"/>
    <lineage>
        <taxon>Eukaryota</taxon>
        <taxon>Metazoa</taxon>
        <taxon>Ecdysozoa</taxon>
        <taxon>Arthropoda</taxon>
        <taxon>Chelicerata</taxon>
        <taxon>Arachnida</taxon>
        <taxon>Acari</taxon>
        <taxon>Acariformes</taxon>
        <taxon>Trombidiformes</taxon>
        <taxon>Prostigmata</taxon>
        <taxon>Anystina</taxon>
        <taxon>Parasitengona</taxon>
        <taxon>Trombiculoidea</taxon>
        <taxon>Trombiculidae</taxon>
        <taxon>Leptotrombidium</taxon>
    </lineage>
</organism>
<comment type="caution">
    <text evidence="4">The sequence shown here is derived from an EMBL/GenBank/DDBJ whole genome shotgun (WGS) entry which is preliminary data.</text>
</comment>
<dbReference type="InterPro" id="IPR045473">
    <property type="entry name" value="ASM_C"/>
</dbReference>
<sequence>RGDKVHLIGHIAPDNRECTQQWTDNFLRILERFKETVTAQFYGHTHKDEFRVYYSPSTNEPIGMAFLGPSLTSFKGNNPAYRIYSVNEDNTVQNHETYFFNLTEANQSAVGPRWSLEYSALENLHIYSMDAHEWHRFIEKMNENDDLFRMFYNFHSRFSDVKPFEKCDISCKHEILEELKVYDSRKQKQKQFSKKYH</sequence>
<feature type="non-terminal residue" evidence="4">
    <location>
        <position position="1"/>
    </location>
</feature>
<name>A0A443SRK7_9ACAR</name>
<dbReference type="AlphaFoldDB" id="A0A443SRK7"/>
<dbReference type="PANTHER" id="PTHR10340:SF34">
    <property type="entry name" value="SPHINGOMYELIN PHOSPHODIESTERASE"/>
    <property type="match status" value="1"/>
</dbReference>
<dbReference type="Pfam" id="PF19272">
    <property type="entry name" value="ASMase_C"/>
    <property type="match status" value="1"/>
</dbReference>
<dbReference type="InterPro" id="IPR029052">
    <property type="entry name" value="Metallo-depent_PP-like"/>
</dbReference>
<evidence type="ECO:0000313" key="4">
    <source>
        <dbReference type="EMBL" id="RWS30122.1"/>
    </source>
</evidence>
<proteinExistence type="predicted"/>
<protein>
    <submittedName>
        <fullName evidence="4">Sphingomyelin phosphodiesterase-like protein 2</fullName>
    </submittedName>
</protein>
<dbReference type="GO" id="GO:0061750">
    <property type="term" value="F:acid sphingomyelin phosphodiesterase activity"/>
    <property type="evidence" value="ECO:0007669"/>
    <property type="project" value="TreeGrafter"/>
</dbReference>
<evidence type="ECO:0000256" key="1">
    <source>
        <dbReference type="ARBA" id="ARBA00022801"/>
    </source>
</evidence>
<evidence type="ECO:0000256" key="2">
    <source>
        <dbReference type="ARBA" id="ARBA00023180"/>
    </source>
</evidence>
<dbReference type="Proteomes" id="UP000288716">
    <property type="component" value="Unassembled WGS sequence"/>
</dbReference>
<dbReference type="GO" id="GO:0005615">
    <property type="term" value="C:extracellular space"/>
    <property type="evidence" value="ECO:0007669"/>
    <property type="project" value="TreeGrafter"/>
</dbReference>
<feature type="domain" description="Sphingomyelin phosphodiesterase C-terminal" evidence="3">
    <location>
        <begin position="73"/>
        <end position="173"/>
    </location>
</feature>
<accession>A0A443SRK7</accession>
<dbReference type="EMBL" id="NCKV01000635">
    <property type="protein sequence ID" value="RWS30122.1"/>
    <property type="molecule type" value="Genomic_DNA"/>
</dbReference>
<evidence type="ECO:0000313" key="5">
    <source>
        <dbReference type="Proteomes" id="UP000288716"/>
    </source>
</evidence>
<dbReference type="VEuPathDB" id="VectorBase:LDEU001917"/>
<dbReference type="STRING" id="299467.A0A443SRK7"/>
<reference evidence="4 5" key="1">
    <citation type="journal article" date="2018" name="Gigascience">
        <title>Genomes of trombidid mites reveal novel predicted allergens and laterally-transferred genes associated with secondary metabolism.</title>
        <authorList>
            <person name="Dong X."/>
            <person name="Chaisiri K."/>
            <person name="Xia D."/>
            <person name="Armstrong S.D."/>
            <person name="Fang Y."/>
            <person name="Donnelly M.J."/>
            <person name="Kadowaki T."/>
            <person name="McGarry J.W."/>
            <person name="Darby A.C."/>
            <person name="Makepeace B.L."/>
        </authorList>
    </citation>
    <scope>NUCLEOTIDE SEQUENCE [LARGE SCALE GENOMIC DNA]</scope>
    <source>
        <strain evidence="4">UoL-UT</strain>
    </source>
</reference>
<gene>
    <name evidence="4" type="ORF">B4U80_08709</name>
</gene>
<keyword evidence="5" id="KW-1185">Reference proteome</keyword>
<dbReference type="SUPFAM" id="SSF56300">
    <property type="entry name" value="Metallo-dependent phosphatases"/>
    <property type="match status" value="1"/>
</dbReference>
<evidence type="ECO:0000259" key="3">
    <source>
        <dbReference type="Pfam" id="PF19272"/>
    </source>
</evidence>